<dbReference type="Gene3D" id="3.20.20.100">
    <property type="entry name" value="NADP-dependent oxidoreductase domain"/>
    <property type="match status" value="1"/>
</dbReference>
<dbReference type="PANTHER" id="PTHR43312:SF1">
    <property type="entry name" value="NADP-DEPENDENT OXIDOREDUCTASE DOMAIN-CONTAINING PROTEIN"/>
    <property type="match status" value="1"/>
</dbReference>
<keyword evidence="3" id="KW-1185">Reference proteome</keyword>
<geneLocation type="plasmid" evidence="2 3">
    <name>2</name>
</geneLocation>
<dbReference type="CDD" id="cd19098">
    <property type="entry name" value="AKR_unchar"/>
    <property type="match status" value="1"/>
</dbReference>
<gene>
    <name evidence="2" type="ORF">J421_5730</name>
</gene>
<dbReference type="HOGENOM" id="CLU_073071_0_0_0"/>
<protein>
    <submittedName>
        <fullName evidence="2">NADP-dependent oxidoreductase domain protein</fullName>
    </submittedName>
</protein>
<name>W0RSJ3_9BACT</name>
<dbReference type="InterPro" id="IPR053135">
    <property type="entry name" value="AKR2_Oxidoreductase"/>
</dbReference>
<proteinExistence type="predicted"/>
<dbReference type="KEGG" id="gba:J421_5730"/>
<feature type="domain" description="NADP-dependent oxidoreductase" evidence="1">
    <location>
        <begin position="45"/>
        <end position="308"/>
    </location>
</feature>
<dbReference type="InterPro" id="IPR036812">
    <property type="entry name" value="NAD(P)_OxRdtase_dom_sf"/>
</dbReference>
<reference evidence="2 3" key="1">
    <citation type="journal article" date="2014" name="Genome Announc.">
        <title>Genome Sequence and Methylome of Soil Bacterium Gemmatirosa kalamazoonensis KBS708T, a Member of the Rarely Cultivated Gemmatimonadetes Phylum.</title>
        <authorList>
            <person name="Debruyn J.M."/>
            <person name="Radosevich M."/>
            <person name="Wommack K.E."/>
            <person name="Polson S.W."/>
            <person name="Hauser L.J."/>
            <person name="Fawaz M.N."/>
            <person name="Korlach J."/>
            <person name="Tsai Y.C."/>
        </authorList>
    </citation>
    <scope>NUCLEOTIDE SEQUENCE [LARGE SCALE GENOMIC DNA]</scope>
    <source>
        <strain evidence="2 3">KBS708</strain>
        <plasmid evidence="3">Plasmid 2</plasmid>
    </source>
</reference>
<keyword evidence="2" id="KW-0614">Plasmid</keyword>
<dbReference type="AlphaFoldDB" id="W0RSJ3"/>
<evidence type="ECO:0000259" key="1">
    <source>
        <dbReference type="Pfam" id="PF00248"/>
    </source>
</evidence>
<dbReference type="OrthoDB" id="9773828at2"/>
<dbReference type="SUPFAM" id="SSF51430">
    <property type="entry name" value="NAD(P)-linked oxidoreductase"/>
    <property type="match status" value="1"/>
</dbReference>
<dbReference type="RefSeq" id="WP_025414572.1">
    <property type="nucleotide sequence ID" value="NZ_CP007130.1"/>
</dbReference>
<accession>W0RSJ3</accession>
<dbReference type="InParanoid" id="W0RSJ3"/>
<dbReference type="Proteomes" id="UP000019151">
    <property type="component" value="Plasmid 2"/>
</dbReference>
<dbReference type="PANTHER" id="PTHR43312">
    <property type="entry name" value="D-THREO-ALDOSE 1-DEHYDROGENASE"/>
    <property type="match status" value="1"/>
</dbReference>
<organism evidence="2 3">
    <name type="scientific">Gemmatirosa kalamazoonensis</name>
    <dbReference type="NCBI Taxonomy" id="861299"/>
    <lineage>
        <taxon>Bacteria</taxon>
        <taxon>Pseudomonadati</taxon>
        <taxon>Gemmatimonadota</taxon>
        <taxon>Gemmatimonadia</taxon>
        <taxon>Gemmatimonadales</taxon>
        <taxon>Gemmatimonadaceae</taxon>
        <taxon>Gemmatirosa</taxon>
    </lineage>
</organism>
<evidence type="ECO:0000313" key="3">
    <source>
        <dbReference type="Proteomes" id="UP000019151"/>
    </source>
</evidence>
<dbReference type="InterPro" id="IPR023210">
    <property type="entry name" value="NADP_OxRdtase_dom"/>
</dbReference>
<dbReference type="EMBL" id="CP007130">
    <property type="protein sequence ID" value="AHG93265.1"/>
    <property type="molecule type" value="Genomic_DNA"/>
</dbReference>
<dbReference type="Pfam" id="PF00248">
    <property type="entry name" value="Aldo_ket_red"/>
    <property type="match status" value="1"/>
</dbReference>
<sequence>MNVVPPGIRRVGLGLAALGRPGYITIAHAHDLTRDYEPSAMERRTHAVLDAAYAAGVRYVDAARSYGRAEDFLASWLAARRITPGAVFVASKWGYTYTAGWRVDAERHEVKDHSAAALWRQLAETKSRLGSHLALYQIHSATFESGVLDDAAVIDGLARLKATGLRVGLTLSGASQAEVLRRALEITRDGVRVFDSVQATWNLLERSAGAALEDAHRAGMRVIVKEALANGRLAGPQTDPALAARLTALGAEAARLGATVDALAFAAALALPWADVVLSGAATPEQLRSNLRAVDVSWSAETDARLRSLTMEPEEYWRERGALPWN</sequence>
<evidence type="ECO:0000313" key="2">
    <source>
        <dbReference type="EMBL" id="AHG93265.1"/>
    </source>
</evidence>
<dbReference type="PATRIC" id="fig|861299.3.peg.5771"/>
<dbReference type="eggNOG" id="COG0667">
    <property type="taxonomic scope" value="Bacteria"/>
</dbReference>